<keyword evidence="1" id="KW-0472">Membrane</keyword>
<comment type="caution">
    <text evidence="4">The sequence shown here is derived from an EMBL/GenBank/DDBJ whole genome shotgun (WGS) entry which is preliminary data.</text>
</comment>
<gene>
    <name evidence="4" type="ORF">EWB00_004154</name>
</gene>
<feature type="signal peptide" evidence="2">
    <location>
        <begin position="1"/>
        <end position="18"/>
    </location>
</feature>
<dbReference type="PROSITE" id="PS50835">
    <property type="entry name" value="IG_LIKE"/>
    <property type="match status" value="1"/>
</dbReference>
<dbReference type="OrthoDB" id="6235377at2759"/>
<keyword evidence="1" id="KW-1133">Transmembrane helix</keyword>
<dbReference type="Proteomes" id="UP000311919">
    <property type="component" value="Unassembled WGS sequence"/>
</dbReference>
<name>A0A4Z2DUR4_SCHJA</name>
<proteinExistence type="predicted"/>
<protein>
    <recommendedName>
        <fullName evidence="3">Ig-like domain-containing protein</fullName>
    </recommendedName>
</protein>
<feature type="chain" id="PRO_5021492009" description="Ig-like domain-containing protein" evidence="2">
    <location>
        <begin position="19"/>
        <end position="496"/>
    </location>
</feature>
<feature type="transmembrane region" description="Helical" evidence="1">
    <location>
        <begin position="403"/>
        <end position="428"/>
    </location>
</feature>
<keyword evidence="5" id="KW-1185">Reference proteome</keyword>
<evidence type="ECO:0000256" key="2">
    <source>
        <dbReference type="SAM" id="SignalP"/>
    </source>
</evidence>
<dbReference type="EMBL" id="SKCS01000028">
    <property type="protein sequence ID" value="TNN20293.1"/>
    <property type="molecule type" value="Genomic_DNA"/>
</dbReference>
<sequence>MNTLLLLLFLVSLNFCLSVNKHGKHENWTPNNHNISSLNMKMDEVTLVNLPNKTWSGPFSYDILIGSMINLPCTIDKSKIEHIFTRRNNITNNDKESLTLLWIHNTWTNVIDPWLGDGRRSYNPLEINQWNISSIDLLISQAHLSIIDIDPTDVGVYACVMVFYPIHNGYSPLDLKQIHLLSIHMIRVRSNLIVAPECHDDDDADDDDDNDFENEIYCKTGFEQWTFNVYNLTGGWLKNEILFNAPCNADIFLTAVAMSDVDPTLWSIGWYFIPYGEVDNSKVVEINKSSNGEWLQPMYKYVEDSSIPSSSFVEFIENITNLDNNNLLVGHIRASTYWKAHWLALNNSIQQKSGVWQCWILRSVAHKNSSLTTDIPIRWLTNEVHVKIIPRNYIHHSGTIIELWRLIVLTMAPLNVFLLFLLLIVGWFSTDFYQNKCKPEENPNINTFNIKEGTQPIQQQEESEEQILSPYQYVDELLRKSGIISYKEYIRSRIQK</sequence>
<keyword evidence="2" id="KW-0732">Signal</keyword>
<evidence type="ECO:0000259" key="3">
    <source>
        <dbReference type="PROSITE" id="PS50835"/>
    </source>
</evidence>
<dbReference type="AlphaFoldDB" id="A0A4Z2DUR4"/>
<dbReference type="InterPro" id="IPR007110">
    <property type="entry name" value="Ig-like_dom"/>
</dbReference>
<feature type="domain" description="Ig-like" evidence="3">
    <location>
        <begin position="51"/>
        <end position="159"/>
    </location>
</feature>
<keyword evidence="1" id="KW-0812">Transmembrane</keyword>
<organism evidence="4 5">
    <name type="scientific">Schistosoma japonicum</name>
    <name type="common">Blood fluke</name>
    <dbReference type="NCBI Taxonomy" id="6182"/>
    <lineage>
        <taxon>Eukaryota</taxon>
        <taxon>Metazoa</taxon>
        <taxon>Spiralia</taxon>
        <taxon>Lophotrochozoa</taxon>
        <taxon>Platyhelminthes</taxon>
        <taxon>Trematoda</taxon>
        <taxon>Digenea</taxon>
        <taxon>Strigeidida</taxon>
        <taxon>Schistosomatoidea</taxon>
        <taxon>Schistosomatidae</taxon>
        <taxon>Schistosoma</taxon>
    </lineage>
</organism>
<accession>A0A4Z2DUR4</accession>
<reference evidence="4 5" key="1">
    <citation type="submission" date="2019-03" db="EMBL/GenBank/DDBJ databases">
        <title>An improved genome assembly of the fluke Schistosoma japonicum.</title>
        <authorList>
            <person name="Hu W."/>
            <person name="Luo F."/>
            <person name="Yin M."/>
            <person name="Mo X."/>
            <person name="Sun C."/>
            <person name="Wu Q."/>
            <person name="Zhu B."/>
            <person name="Xiang M."/>
            <person name="Wang J."/>
            <person name="Wang Y."/>
            <person name="Zhang T."/>
            <person name="Xu B."/>
            <person name="Zheng H."/>
            <person name="Feng Z."/>
        </authorList>
    </citation>
    <scope>NUCLEOTIDE SEQUENCE [LARGE SCALE GENOMIC DNA]</scope>
    <source>
        <strain evidence="4">HuSjv2</strain>
        <tissue evidence="4">Worms</tissue>
    </source>
</reference>
<evidence type="ECO:0000313" key="5">
    <source>
        <dbReference type="Proteomes" id="UP000311919"/>
    </source>
</evidence>
<evidence type="ECO:0000256" key="1">
    <source>
        <dbReference type="SAM" id="Phobius"/>
    </source>
</evidence>
<evidence type="ECO:0000313" key="4">
    <source>
        <dbReference type="EMBL" id="TNN20293.1"/>
    </source>
</evidence>